<feature type="compositionally biased region" description="Gly residues" evidence="4">
    <location>
        <begin position="14"/>
        <end position="44"/>
    </location>
</feature>
<sequence>MPSRSAPTPPAPGQGSGAGSGSAAGADSGGGQASGSSSGSGSGSGSVTMAMVARRAGVSTQTVSNALNTPDLLRPETLERVRRAVDEMGYRPHRAARSLRTRASRLIGFGIEPAGPGNMVLDRFLHALSETADAAGYRLLLFAAGSGQRELAAYEELLGEHGVDAFVLSNTAHGDPRQAWLEERGIPFVAFGRMWSEQEVGDWVDVDGAAGTEAAVERLVAEGHRRIGFLGWPPGSGSGDDRAEGWHRTLLRHGLQTGHRVNSVDDVGSAARAVQPLLDAGVTAVVAASDTLALGCYRAVSNAGGVPGRDVSVVGFDDSAVAPLLSPPLASVAQPLGDVGREAMRLLLARMSDPAKPPERVLLPPALVVRTSLGAASG</sequence>
<dbReference type="Gene3D" id="1.10.260.40">
    <property type="entry name" value="lambda repressor-like DNA-binding domains"/>
    <property type="match status" value="1"/>
</dbReference>
<evidence type="ECO:0000256" key="4">
    <source>
        <dbReference type="SAM" id="MobiDB-lite"/>
    </source>
</evidence>
<keyword evidence="2" id="KW-0238">DNA-binding</keyword>
<feature type="region of interest" description="Disordered" evidence="4">
    <location>
        <begin position="1"/>
        <end position="46"/>
    </location>
</feature>
<dbReference type="PANTHER" id="PTHR30146:SF109">
    <property type="entry name" value="HTH-TYPE TRANSCRIPTIONAL REGULATOR GALS"/>
    <property type="match status" value="1"/>
</dbReference>
<accession>A0A7T1T351</accession>
<name>A0A7T1T351_9ACTN</name>
<protein>
    <submittedName>
        <fullName evidence="6">LacI family transcriptional regulator</fullName>
    </submittedName>
</protein>
<evidence type="ECO:0000256" key="3">
    <source>
        <dbReference type="ARBA" id="ARBA00023163"/>
    </source>
</evidence>
<evidence type="ECO:0000259" key="5">
    <source>
        <dbReference type="PROSITE" id="PS50932"/>
    </source>
</evidence>
<reference evidence="7" key="1">
    <citation type="submission" date="2020-02" db="EMBL/GenBank/DDBJ databases">
        <title>Streptomyces sp. ASO4wet.</title>
        <authorList>
            <person name="Risdian C."/>
            <person name="Landwehr W."/>
            <person name="Schupp P."/>
            <person name="Wink J."/>
        </authorList>
    </citation>
    <scope>NUCLEOTIDE SEQUENCE [LARGE SCALE GENOMIC DNA]</scope>
    <source>
        <strain evidence="7">ASO4wet</strain>
    </source>
</reference>
<dbReference type="Gene3D" id="3.40.50.2300">
    <property type="match status" value="2"/>
</dbReference>
<keyword evidence="7" id="KW-1185">Reference proteome</keyword>
<dbReference type="SUPFAM" id="SSF53822">
    <property type="entry name" value="Periplasmic binding protein-like I"/>
    <property type="match status" value="1"/>
</dbReference>
<dbReference type="PROSITE" id="PS50932">
    <property type="entry name" value="HTH_LACI_2"/>
    <property type="match status" value="1"/>
</dbReference>
<dbReference type="InterPro" id="IPR028082">
    <property type="entry name" value="Peripla_BP_I"/>
</dbReference>
<dbReference type="InterPro" id="IPR000843">
    <property type="entry name" value="HTH_LacI"/>
</dbReference>
<dbReference type="SMART" id="SM00354">
    <property type="entry name" value="HTH_LACI"/>
    <property type="match status" value="1"/>
</dbReference>
<dbReference type="AlphaFoldDB" id="A0A7T1T351"/>
<keyword evidence="3" id="KW-0804">Transcription</keyword>
<dbReference type="CDD" id="cd06292">
    <property type="entry name" value="PBP1_AglR_RafR-like"/>
    <property type="match status" value="1"/>
</dbReference>
<evidence type="ECO:0000313" key="7">
    <source>
        <dbReference type="Proteomes" id="UP000595046"/>
    </source>
</evidence>
<dbReference type="InterPro" id="IPR010982">
    <property type="entry name" value="Lambda_DNA-bd_dom_sf"/>
</dbReference>
<dbReference type="Pfam" id="PF13377">
    <property type="entry name" value="Peripla_BP_3"/>
    <property type="match status" value="1"/>
</dbReference>
<keyword evidence="1" id="KW-0805">Transcription regulation</keyword>
<dbReference type="RefSeq" id="WP_197349003.1">
    <property type="nucleotide sequence ID" value="NZ_CP048882.1"/>
</dbReference>
<dbReference type="CDD" id="cd01392">
    <property type="entry name" value="HTH_LacI"/>
    <property type="match status" value="1"/>
</dbReference>
<gene>
    <name evidence="6" type="ORF">G4Z16_02770</name>
</gene>
<dbReference type="Proteomes" id="UP000595046">
    <property type="component" value="Chromosome"/>
</dbReference>
<evidence type="ECO:0000256" key="1">
    <source>
        <dbReference type="ARBA" id="ARBA00023015"/>
    </source>
</evidence>
<organism evidence="6 7">
    <name type="scientific">Streptomyces bathyalis</name>
    <dbReference type="NCBI Taxonomy" id="2710756"/>
    <lineage>
        <taxon>Bacteria</taxon>
        <taxon>Bacillati</taxon>
        <taxon>Actinomycetota</taxon>
        <taxon>Actinomycetes</taxon>
        <taxon>Kitasatosporales</taxon>
        <taxon>Streptomycetaceae</taxon>
        <taxon>Streptomyces</taxon>
    </lineage>
</organism>
<dbReference type="PANTHER" id="PTHR30146">
    <property type="entry name" value="LACI-RELATED TRANSCRIPTIONAL REPRESSOR"/>
    <property type="match status" value="1"/>
</dbReference>
<feature type="domain" description="HTH lacI-type" evidence="5">
    <location>
        <begin position="47"/>
        <end position="101"/>
    </location>
</feature>
<evidence type="ECO:0000256" key="2">
    <source>
        <dbReference type="ARBA" id="ARBA00023125"/>
    </source>
</evidence>
<dbReference type="InterPro" id="IPR046335">
    <property type="entry name" value="LacI/GalR-like_sensor"/>
</dbReference>
<dbReference type="KEGG" id="sbat:G4Z16_02770"/>
<dbReference type="GO" id="GO:0003700">
    <property type="term" value="F:DNA-binding transcription factor activity"/>
    <property type="evidence" value="ECO:0007669"/>
    <property type="project" value="TreeGrafter"/>
</dbReference>
<dbReference type="Pfam" id="PF00356">
    <property type="entry name" value="LacI"/>
    <property type="match status" value="1"/>
</dbReference>
<dbReference type="GO" id="GO:0000976">
    <property type="term" value="F:transcription cis-regulatory region binding"/>
    <property type="evidence" value="ECO:0007669"/>
    <property type="project" value="TreeGrafter"/>
</dbReference>
<proteinExistence type="predicted"/>
<dbReference type="SUPFAM" id="SSF47413">
    <property type="entry name" value="lambda repressor-like DNA-binding domains"/>
    <property type="match status" value="1"/>
</dbReference>
<dbReference type="EMBL" id="CP048882">
    <property type="protein sequence ID" value="QPP05493.1"/>
    <property type="molecule type" value="Genomic_DNA"/>
</dbReference>
<evidence type="ECO:0000313" key="6">
    <source>
        <dbReference type="EMBL" id="QPP05493.1"/>
    </source>
</evidence>